<feature type="transmembrane region" description="Helical" evidence="1">
    <location>
        <begin position="90"/>
        <end position="107"/>
    </location>
</feature>
<feature type="transmembrane region" description="Helical" evidence="1">
    <location>
        <begin position="17"/>
        <end position="34"/>
    </location>
</feature>
<keyword evidence="3" id="KW-1185">Reference proteome</keyword>
<sequence length="120" mass="13725">MLAPGQQPTNTPYDEDLILPILLLMQAAYWYRLLRVAIPFKSRRPVLSHLFLFLGRLNFIFGSTLFSIVLFRHLPELGSDTDLVLMARRGVLMVISLFALFCFTLELERLGDALGGKRQE</sequence>
<keyword evidence="1" id="KW-0812">Transmembrane</keyword>
<evidence type="ECO:0000256" key="1">
    <source>
        <dbReference type="SAM" id="Phobius"/>
    </source>
</evidence>
<gene>
    <name evidence="2" type="ORF">BST63_01930</name>
</gene>
<reference evidence="2 3" key="1">
    <citation type="submission" date="2017-03" db="EMBL/GenBank/DDBJ databases">
        <title>Whole genome sequences of fourteen strains of Bradyrhizobium canariense and one strain of Bradyrhizobium japonicum isolated from Lupinus (Papilionoideae: Genisteae) species in Algeria.</title>
        <authorList>
            <person name="Crovadore J."/>
            <person name="Chekireb D."/>
            <person name="Brachmann A."/>
            <person name="Chablais R."/>
            <person name="Cochard B."/>
            <person name="Lefort F."/>
        </authorList>
    </citation>
    <scope>NUCLEOTIDE SEQUENCE [LARGE SCALE GENOMIC DNA]</scope>
    <source>
        <strain evidence="2 3">UBMAN05</strain>
    </source>
</reference>
<accession>A0ABX3XAU0</accession>
<keyword evidence="1" id="KW-1133">Transmembrane helix</keyword>
<dbReference type="Proteomes" id="UP000193884">
    <property type="component" value="Unassembled WGS sequence"/>
</dbReference>
<name>A0ABX3XAU0_9BRAD</name>
<proteinExistence type="predicted"/>
<protein>
    <submittedName>
        <fullName evidence="2">Uncharacterized protein</fullName>
    </submittedName>
</protein>
<comment type="caution">
    <text evidence="2">The sequence shown here is derived from an EMBL/GenBank/DDBJ whole genome shotgun (WGS) entry which is preliminary data.</text>
</comment>
<keyword evidence="1" id="KW-0472">Membrane</keyword>
<evidence type="ECO:0000313" key="2">
    <source>
        <dbReference type="EMBL" id="OSJ35428.1"/>
    </source>
</evidence>
<evidence type="ECO:0000313" key="3">
    <source>
        <dbReference type="Proteomes" id="UP000193884"/>
    </source>
</evidence>
<dbReference type="EMBL" id="NAFK01000109">
    <property type="protein sequence ID" value="OSJ35428.1"/>
    <property type="molecule type" value="Genomic_DNA"/>
</dbReference>
<feature type="transmembrane region" description="Helical" evidence="1">
    <location>
        <begin position="46"/>
        <end position="70"/>
    </location>
</feature>
<organism evidence="2 3">
    <name type="scientific">Bradyrhizobium canariense</name>
    <dbReference type="NCBI Taxonomy" id="255045"/>
    <lineage>
        <taxon>Bacteria</taxon>
        <taxon>Pseudomonadati</taxon>
        <taxon>Pseudomonadota</taxon>
        <taxon>Alphaproteobacteria</taxon>
        <taxon>Hyphomicrobiales</taxon>
        <taxon>Nitrobacteraceae</taxon>
        <taxon>Bradyrhizobium</taxon>
    </lineage>
</organism>